<dbReference type="Proteomes" id="UP001162060">
    <property type="component" value="Unassembled WGS sequence"/>
</dbReference>
<reference evidence="2" key="1">
    <citation type="submission" date="2024-01" db="EMBL/GenBank/DDBJ databases">
        <authorList>
            <person name="Webb A."/>
        </authorList>
    </citation>
    <scope>NUCLEOTIDE SEQUENCE</scope>
    <source>
        <strain evidence="2">Pm1</strain>
    </source>
</reference>
<protein>
    <submittedName>
        <fullName evidence="2">Uncharacterized protein</fullName>
    </submittedName>
</protein>
<evidence type="ECO:0000313" key="3">
    <source>
        <dbReference type="Proteomes" id="UP001162060"/>
    </source>
</evidence>
<name>A0AAV1T3P4_9STRA</name>
<accession>A0AAV1T3P4</accession>
<comment type="caution">
    <text evidence="2">The sequence shown here is derived from an EMBL/GenBank/DDBJ whole genome shotgun (WGS) entry which is preliminary data.</text>
</comment>
<sequence>MRCAVKAVGYAAITTRFAATDKANAVNAAGDNSPSAPSDAISLGDAPLALNDYYLELIYAGESDGKNESMKDFKKTDLKAAMTEPSKPALQSDVSLSKRRDVSDRPRSQSINYDVDALLRHSQDHRADIGVGSLLAPGRKPETATYCVLLLRRRHNRLFIKCLNAIPTKWAIVIK</sequence>
<dbReference type="AlphaFoldDB" id="A0AAV1T3P4"/>
<feature type="region of interest" description="Disordered" evidence="1">
    <location>
        <begin position="81"/>
        <end position="107"/>
    </location>
</feature>
<proteinExistence type="predicted"/>
<feature type="compositionally biased region" description="Basic and acidic residues" evidence="1">
    <location>
        <begin position="96"/>
        <end position="107"/>
    </location>
</feature>
<gene>
    <name evidence="2" type="ORF">PM001_LOCUS1808</name>
</gene>
<evidence type="ECO:0000313" key="2">
    <source>
        <dbReference type="EMBL" id="CAK7899120.1"/>
    </source>
</evidence>
<evidence type="ECO:0000256" key="1">
    <source>
        <dbReference type="SAM" id="MobiDB-lite"/>
    </source>
</evidence>
<organism evidence="2 3">
    <name type="scientific">Peronospora matthiolae</name>
    <dbReference type="NCBI Taxonomy" id="2874970"/>
    <lineage>
        <taxon>Eukaryota</taxon>
        <taxon>Sar</taxon>
        <taxon>Stramenopiles</taxon>
        <taxon>Oomycota</taxon>
        <taxon>Peronosporomycetes</taxon>
        <taxon>Peronosporales</taxon>
        <taxon>Peronosporaceae</taxon>
        <taxon>Peronospora</taxon>
    </lineage>
</organism>
<dbReference type="EMBL" id="CAKLBY020000016">
    <property type="protein sequence ID" value="CAK7899120.1"/>
    <property type="molecule type" value="Genomic_DNA"/>
</dbReference>